<dbReference type="Pfam" id="PF12697">
    <property type="entry name" value="Abhydrolase_6"/>
    <property type="match status" value="1"/>
</dbReference>
<gene>
    <name evidence="2" type="ORF">OGH68_27590</name>
</gene>
<dbReference type="PANTHER" id="PTHR43798">
    <property type="entry name" value="MONOACYLGLYCEROL LIPASE"/>
    <property type="match status" value="1"/>
</dbReference>
<proteinExistence type="predicted"/>
<dbReference type="SUPFAM" id="SSF53474">
    <property type="entry name" value="alpha/beta-Hydrolases"/>
    <property type="match status" value="1"/>
</dbReference>
<sequence length="272" mass="28762">MSSMGKGLSAERFDVRAPDGTAIAVWVEGEGPALVLVHGSLQDHTISSALLGELRTDITTFAMDRRGFGASGDGADYAIEREFEDVAAVVETVAARVGSPVAVWGHSYGASLAMGGATLTGNISHLLLYEPSLGLAYPQGWIERAERALADGDDEKAIVLVLRDVLEFTDDQIAAMRSGPEWARRVAVAPTVVREARAEEDWAYRPGQFEGITARTLLLSGSQSPPALKQATAAAAAAIPGARIRVLDGHAHIAHRTEPAMVAAVVREFLAP</sequence>
<feature type="domain" description="AB hydrolase-1" evidence="1">
    <location>
        <begin position="34"/>
        <end position="264"/>
    </location>
</feature>
<evidence type="ECO:0000313" key="3">
    <source>
        <dbReference type="Proteomes" id="UP001163878"/>
    </source>
</evidence>
<evidence type="ECO:0000313" key="2">
    <source>
        <dbReference type="EMBL" id="UYQ64851.1"/>
    </source>
</evidence>
<dbReference type="InterPro" id="IPR000073">
    <property type="entry name" value="AB_hydrolase_1"/>
</dbReference>
<dbReference type="Gene3D" id="3.40.50.1820">
    <property type="entry name" value="alpha/beta hydrolase"/>
    <property type="match status" value="1"/>
</dbReference>
<dbReference type="GO" id="GO:0016787">
    <property type="term" value="F:hydrolase activity"/>
    <property type="evidence" value="ECO:0007669"/>
    <property type="project" value="UniProtKB-KW"/>
</dbReference>
<reference evidence="2" key="1">
    <citation type="submission" date="2022-10" db="EMBL/GenBank/DDBJ databases">
        <title>Cytochrome P450 Catalyzes Benzene Ring Formation in the Biosynthesis of Trialkyl-Substituted Aromatic Polyketides.</title>
        <authorList>
            <person name="Zhao E."/>
            <person name="Ge H."/>
        </authorList>
    </citation>
    <scope>NUCLEOTIDE SEQUENCE</scope>
    <source>
        <strain evidence="2">NA0869</strain>
    </source>
</reference>
<keyword evidence="3" id="KW-1185">Reference proteome</keyword>
<dbReference type="InterPro" id="IPR029058">
    <property type="entry name" value="AB_hydrolase_fold"/>
</dbReference>
<dbReference type="Proteomes" id="UP001163878">
    <property type="component" value="Chromosome"/>
</dbReference>
<name>A0ABY6IDB8_STRPE</name>
<organism evidence="2 3">
    <name type="scientific">Streptomyces peucetius</name>
    <dbReference type="NCBI Taxonomy" id="1950"/>
    <lineage>
        <taxon>Bacteria</taxon>
        <taxon>Bacillati</taxon>
        <taxon>Actinomycetota</taxon>
        <taxon>Actinomycetes</taxon>
        <taxon>Kitasatosporales</taxon>
        <taxon>Streptomycetaceae</taxon>
        <taxon>Streptomyces</taxon>
    </lineage>
</organism>
<dbReference type="InterPro" id="IPR050266">
    <property type="entry name" value="AB_hydrolase_sf"/>
</dbReference>
<accession>A0ABY6IDB8</accession>
<dbReference type="EMBL" id="CP107567">
    <property type="protein sequence ID" value="UYQ64851.1"/>
    <property type="molecule type" value="Genomic_DNA"/>
</dbReference>
<protein>
    <submittedName>
        <fullName evidence="2">Alpha/beta hydrolase</fullName>
    </submittedName>
</protein>
<keyword evidence="2" id="KW-0378">Hydrolase</keyword>
<dbReference type="RefSeq" id="WP_264247712.1">
    <property type="nucleotide sequence ID" value="NZ_CP107567.1"/>
</dbReference>
<evidence type="ECO:0000259" key="1">
    <source>
        <dbReference type="Pfam" id="PF12697"/>
    </source>
</evidence>